<evidence type="ECO:0000313" key="2">
    <source>
        <dbReference type="EMBL" id="CAB3237048.1"/>
    </source>
</evidence>
<evidence type="ECO:0000313" key="5">
    <source>
        <dbReference type="Proteomes" id="UP000494256"/>
    </source>
</evidence>
<feature type="region of interest" description="Disordered" evidence="1">
    <location>
        <begin position="52"/>
        <end position="87"/>
    </location>
</feature>
<evidence type="ECO:0000256" key="1">
    <source>
        <dbReference type="SAM" id="MobiDB-lite"/>
    </source>
</evidence>
<gene>
    <name evidence="2" type="ORF">APLA_LOCUS6816</name>
    <name evidence="3" type="ORF">APLA_LOCUS8370</name>
</gene>
<sequence length="96" mass="10293">MILCFEHDASSRTLVTILPTQAPNIPVIPDMLNSAPSCTYILQLTGSSKFLDHDGDSRAPPAGLPLHRSEPHCEGADPLNGGPRPDPECCIQLVPH</sequence>
<keyword evidence="4" id="KW-1185">Reference proteome</keyword>
<proteinExistence type="predicted"/>
<reference evidence="4 5" key="1">
    <citation type="submission" date="2020-04" db="EMBL/GenBank/DDBJ databases">
        <authorList>
            <person name="Wallbank WR R."/>
            <person name="Pardo Diaz C."/>
            <person name="Kozak K."/>
            <person name="Martin S."/>
            <person name="Jiggins C."/>
            <person name="Moest M."/>
            <person name="Warren A I."/>
            <person name="Byers J.R.P. K."/>
            <person name="Montejo-Kovacevich G."/>
            <person name="Yen C E."/>
        </authorList>
    </citation>
    <scope>NUCLEOTIDE SEQUENCE [LARGE SCALE GENOMIC DNA]</scope>
</reference>
<evidence type="ECO:0000313" key="3">
    <source>
        <dbReference type="EMBL" id="CAB3238873.1"/>
    </source>
</evidence>
<organism evidence="3 5">
    <name type="scientific">Arctia plantaginis</name>
    <name type="common">Wood tiger moth</name>
    <name type="synonym">Phalaena plantaginis</name>
    <dbReference type="NCBI Taxonomy" id="874455"/>
    <lineage>
        <taxon>Eukaryota</taxon>
        <taxon>Metazoa</taxon>
        <taxon>Ecdysozoa</taxon>
        <taxon>Arthropoda</taxon>
        <taxon>Hexapoda</taxon>
        <taxon>Insecta</taxon>
        <taxon>Pterygota</taxon>
        <taxon>Neoptera</taxon>
        <taxon>Endopterygota</taxon>
        <taxon>Lepidoptera</taxon>
        <taxon>Glossata</taxon>
        <taxon>Ditrysia</taxon>
        <taxon>Noctuoidea</taxon>
        <taxon>Erebidae</taxon>
        <taxon>Arctiinae</taxon>
        <taxon>Arctia</taxon>
    </lineage>
</organism>
<accession>A0A8S0ZVS4</accession>
<dbReference type="Proteomes" id="UP000494106">
    <property type="component" value="Unassembled WGS sequence"/>
</dbReference>
<comment type="caution">
    <text evidence="3">The sequence shown here is derived from an EMBL/GenBank/DDBJ whole genome shotgun (WGS) entry which is preliminary data.</text>
</comment>
<dbReference type="EMBL" id="CADEBC010000488">
    <property type="protein sequence ID" value="CAB3237048.1"/>
    <property type="molecule type" value="Genomic_DNA"/>
</dbReference>
<dbReference type="Proteomes" id="UP000494256">
    <property type="component" value="Unassembled WGS sequence"/>
</dbReference>
<dbReference type="OrthoDB" id="7490536at2759"/>
<name>A0A8S0ZVS4_ARCPL</name>
<protein>
    <submittedName>
        <fullName evidence="3">Uncharacterized protein</fullName>
    </submittedName>
</protein>
<dbReference type="AlphaFoldDB" id="A0A8S0ZVS4"/>
<dbReference type="EMBL" id="CADEBD010000308">
    <property type="protein sequence ID" value="CAB3238873.1"/>
    <property type="molecule type" value="Genomic_DNA"/>
</dbReference>
<evidence type="ECO:0000313" key="4">
    <source>
        <dbReference type="Proteomes" id="UP000494106"/>
    </source>
</evidence>